<dbReference type="Proteomes" id="UP000182190">
    <property type="component" value="Unassembled WGS sequence"/>
</dbReference>
<reference evidence="2" key="1">
    <citation type="submission" date="2019-10" db="EMBL/GenBank/DDBJ databases">
        <authorList>
            <consortium name="Genoscope - CEA"/>
            <person name="William W."/>
        </authorList>
    </citation>
    <scope>NUCLEOTIDE SEQUENCE [LARGE SCALE GENOMIC DNA]</scope>
    <source>
        <strain evidence="2">BBR_PRJEB10994</strain>
    </source>
</reference>
<feature type="domain" description="HTH cro/C1-type" evidence="1">
    <location>
        <begin position="25"/>
        <end position="65"/>
    </location>
</feature>
<dbReference type="SUPFAM" id="SSF47413">
    <property type="entry name" value="lambda repressor-like DNA-binding domains"/>
    <property type="match status" value="1"/>
</dbReference>
<comment type="caution">
    <text evidence="2">The sequence shown here is derived from an EMBL/GenBank/DDBJ whole genome shotgun (WGS) entry which is preliminary data.</text>
</comment>
<dbReference type="InterPro" id="IPR001387">
    <property type="entry name" value="Cro/C1-type_HTH"/>
</dbReference>
<dbReference type="GO" id="GO:0003677">
    <property type="term" value="F:DNA binding"/>
    <property type="evidence" value="ECO:0007669"/>
    <property type="project" value="InterPro"/>
</dbReference>
<gene>
    <name evidence="2" type="ORF">PL9631_280002</name>
</gene>
<evidence type="ECO:0000259" key="1">
    <source>
        <dbReference type="PROSITE" id="PS50943"/>
    </source>
</evidence>
<name>A0A7Z9DZ67_9CYAN</name>
<dbReference type="AlphaFoldDB" id="A0A7Z9DZ67"/>
<dbReference type="Pfam" id="PF01381">
    <property type="entry name" value="HTH_3"/>
    <property type="match status" value="1"/>
</dbReference>
<proteinExistence type="predicted"/>
<organism evidence="2 3">
    <name type="scientific">Planktothrix paucivesiculata PCC 9631</name>
    <dbReference type="NCBI Taxonomy" id="671071"/>
    <lineage>
        <taxon>Bacteria</taxon>
        <taxon>Bacillati</taxon>
        <taxon>Cyanobacteriota</taxon>
        <taxon>Cyanophyceae</taxon>
        <taxon>Oscillatoriophycideae</taxon>
        <taxon>Oscillatoriales</taxon>
        <taxon>Microcoleaceae</taxon>
        <taxon>Planktothrix</taxon>
    </lineage>
</organism>
<protein>
    <submittedName>
        <fullName evidence="2">Helix-turn-helix domain-containing protein</fullName>
    </submittedName>
</protein>
<dbReference type="RefSeq" id="WP_083616983.1">
    <property type="nucleotide sequence ID" value="NZ_LR734994.1"/>
</dbReference>
<dbReference type="OrthoDB" id="465668at2"/>
<keyword evidence="3" id="KW-1185">Reference proteome</keyword>
<dbReference type="SMART" id="SM00530">
    <property type="entry name" value="HTH_XRE"/>
    <property type="match status" value="1"/>
</dbReference>
<dbReference type="PROSITE" id="PS50943">
    <property type="entry name" value="HTH_CROC1"/>
    <property type="match status" value="1"/>
</dbReference>
<dbReference type="InterPro" id="IPR010982">
    <property type="entry name" value="Lambda_DNA-bd_dom_sf"/>
</dbReference>
<dbReference type="EMBL" id="CZCS02000166">
    <property type="protein sequence ID" value="VXD17179.1"/>
    <property type="molecule type" value="Genomic_DNA"/>
</dbReference>
<dbReference type="CDD" id="cd00093">
    <property type="entry name" value="HTH_XRE"/>
    <property type="match status" value="1"/>
</dbReference>
<accession>A0A7Z9DZ67</accession>
<sequence length="106" mass="11956">MDREEKARFAEIVISLRSGRNVRSFAKIVGVSHPTILKWERGEGEPRRENLERIAELRGETLDTLLAFLSGQQSSPQERVFLAIQGASKEQLAGFLEAIGHRLKNL</sequence>
<dbReference type="Gene3D" id="1.10.260.40">
    <property type="entry name" value="lambda repressor-like DNA-binding domains"/>
    <property type="match status" value="1"/>
</dbReference>
<evidence type="ECO:0000313" key="3">
    <source>
        <dbReference type="Proteomes" id="UP000182190"/>
    </source>
</evidence>
<evidence type="ECO:0000313" key="2">
    <source>
        <dbReference type="EMBL" id="VXD17179.1"/>
    </source>
</evidence>